<keyword evidence="6" id="KW-1185">Reference proteome</keyword>
<reference evidence="5" key="1">
    <citation type="submission" date="2022-01" db="EMBL/GenBank/DDBJ databases">
        <authorList>
            <person name="Criscuolo A."/>
        </authorList>
    </citation>
    <scope>NUCLEOTIDE SEQUENCE</scope>
    <source>
        <strain evidence="5">CIP111891</strain>
    </source>
</reference>
<accession>A0ABM9BRJ2</accession>
<evidence type="ECO:0000259" key="4">
    <source>
        <dbReference type="Pfam" id="PF13407"/>
    </source>
</evidence>
<dbReference type="CDD" id="cd06309">
    <property type="entry name" value="PBP1_galactofuranose_YtfQ-like"/>
    <property type="match status" value="1"/>
</dbReference>
<dbReference type="PANTHER" id="PTHR46847">
    <property type="entry name" value="D-ALLOSE-BINDING PERIPLASMIC PROTEIN-RELATED"/>
    <property type="match status" value="1"/>
</dbReference>
<evidence type="ECO:0000313" key="5">
    <source>
        <dbReference type="EMBL" id="CAH1192776.1"/>
    </source>
</evidence>
<feature type="domain" description="Periplasmic binding protein" evidence="4">
    <location>
        <begin position="66"/>
        <end position="320"/>
    </location>
</feature>
<evidence type="ECO:0000313" key="6">
    <source>
        <dbReference type="Proteomes" id="UP000838821"/>
    </source>
</evidence>
<dbReference type="InterPro" id="IPR028082">
    <property type="entry name" value="Peripla_BP_I"/>
</dbReference>
<organism evidence="5 6">
    <name type="scientific">Paenibacillus allorhizoplanae</name>
    <dbReference type="NCBI Taxonomy" id="2905648"/>
    <lineage>
        <taxon>Bacteria</taxon>
        <taxon>Bacillati</taxon>
        <taxon>Bacillota</taxon>
        <taxon>Bacilli</taxon>
        <taxon>Bacillales</taxon>
        <taxon>Paenibacillaceae</taxon>
        <taxon>Paenibacillus</taxon>
    </lineage>
</organism>
<sequence length="348" mass="38437">MYKSRPKSMLLALTKLIVSLSILMCFFGCEQAQVDEATGKVGQESHEESVTTPTIKEPVLGFSQLGSESEWRLANTSSIKNSAAESDVELNFQNAEQSQEKQIEAIREFVKEKVDVIAIAPVVETGWEPILKEVKQAGIPVIIIDRLVDVTDPSLYVTYIGSDFYEEGRKAGKYLLDKIPKSMKSVGIVELKGTEGSTPSIARGKGFRDVISSRGDLQFLKSENADFTVAKGKEVMKKFLQEKGREIRVLYSHNDDMTFGALEAIEEYGLVPGKDIVVITVDGTRKALEKMNEGKINLVVECNPLLGPNLIQAVKEIVKGSTLPKRIVTPENVFTQVTAEKEIASRSY</sequence>
<keyword evidence="3" id="KW-0732">Signal</keyword>
<dbReference type="InterPro" id="IPR025997">
    <property type="entry name" value="SBP_2_dom"/>
</dbReference>
<gene>
    <name evidence="5" type="primary">ytfQ_1</name>
    <name evidence="5" type="ORF">PAECIP111891_00439</name>
</gene>
<comment type="caution">
    <text evidence="5">The sequence shown here is derived from an EMBL/GenBank/DDBJ whole genome shotgun (WGS) entry which is preliminary data.</text>
</comment>
<proteinExistence type="inferred from homology"/>
<dbReference type="EMBL" id="CAKMMW010000001">
    <property type="protein sequence ID" value="CAH1192776.1"/>
    <property type="molecule type" value="Genomic_DNA"/>
</dbReference>
<comment type="similarity">
    <text evidence="2">Belongs to the bacterial solute-binding protein 2 family.</text>
</comment>
<dbReference type="PANTHER" id="PTHR46847:SF3">
    <property type="entry name" value="GALACTOFURANOSE-BINDING PROTEIN YTFQ"/>
    <property type="match status" value="1"/>
</dbReference>
<dbReference type="Gene3D" id="3.40.50.2300">
    <property type="match status" value="2"/>
</dbReference>
<evidence type="ECO:0000256" key="3">
    <source>
        <dbReference type="ARBA" id="ARBA00022729"/>
    </source>
</evidence>
<name>A0ABM9BRJ2_9BACL</name>
<dbReference type="Pfam" id="PF13407">
    <property type="entry name" value="Peripla_BP_4"/>
    <property type="match status" value="1"/>
</dbReference>
<protein>
    <submittedName>
        <fullName evidence="5">ABC transporter periplasmic-binding protein YtfQ</fullName>
    </submittedName>
</protein>
<evidence type="ECO:0000256" key="2">
    <source>
        <dbReference type="ARBA" id="ARBA00007639"/>
    </source>
</evidence>
<evidence type="ECO:0000256" key="1">
    <source>
        <dbReference type="ARBA" id="ARBA00004196"/>
    </source>
</evidence>
<comment type="subcellular location">
    <subcellularLocation>
        <location evidence="1">Cell envelope</location>
    </subcellularLocation>
</comment>
<dbReference type="Proteomes" id="UP000838821">
    <property type="component" value="Unassembled WGS sequence"/>
</dbReference>
<dbReference type="SUPFAM" id="SSF53822">
    <property type="entry name" value="Periplasmic binding protein-like I"/>
    <property type="match status" value="1"/>
</dbReference>